<dbReference type="InterPro" id="IPR023827">
    <property type="entry name" value="Peptidase_S8_Asp-AS"/>
</dbReference>
<dbReference type="InterPro" id="IPR036852">
    <property type="entry name" value="Peptidase_S8/S53_dom_sf"/>
</dbReference>
<evidence type="ECO:0000256" key="5">
    <source>
        <dbReference type="ARBA" id="ARBA00022825"/>
    </source>
</evidence>
<dbReference type="GO" id="GO:0006508">
    <property type="term" value="P:proteolysis"/>
    <property type="evidence" value="ECO:0007669"/>
    <property type="project" value="UniProtKB-KW"/>
</dbReference>
<evidence type="ECO:0000256" key="2">
    <source>
        <dbReference type="ARBA" id="ARBA00022670"/>
    </source>
</evidence>
<dbReference type="PRINTS" id="PR00723">
    <property type="entry name" value="SUBTILISIN"/>
</dbReference>
<dbReference type="InterPro" id="IPR000209">
    <property type="entry name" value="Peptidase_S8/S53_dom"/>
</dbReference>
<dbReference type="SUPFAM" id="SSF52743">
    <property type="entry name" value="Subtilisin-like"/>
    <property type="match status" value="1"/>
</dbReference>
<dbReference type="Gene3D" id="3.40.50.200">
    <property type="entry name" value="Peptidase S8/S53 domain"/>
    <property type="match status" value="1"/>
</dbReference>
<dbReference type="FunFam" id="3.40.50.200:FF:000007">
    <property type="entry name" value="Subtilisin-like serine protease"/>
    <property type="match status" value="1"/>
</dbReference>
<proteinExistence type="inferred from homology"/>
<dbReference type="PROSITE" id="PS00137">
    <property type="entry name" value="SUBTILASE_HIS"/>
    <property type="match status" value="1"/>
</dbReference>
<dbReference type="GO" id="GO:0004252">
    <property type="term" value="F:serine-type endopeptidase activity"/>
    <property type="evidence" value="ECO:0007669"/>
    <property type="project" value="UniProtKB-UniRule"/>
</dbReference>
<evidence type="ECO:0000256" key="3">
    <source>
        <dbReference type="ARBA" id="ARBA00022729"/>
    </source>
</evidence>
<dbReference type="Gene3D" id="3.30.70.80">
    <property type="entry name" value="Peptidase S8 propeptide/proteinase inhibitor I9"/>
    <property type="match status" value="1"/>
</dbReference>
<dbReference type="InterPro" id="IPR037045">
    <property type="entry name" value="S8pro/Inhibitor_I9_sf"/>
</dbReference>
<feature type="active site" description="Charge relay system" evidence="6">
    <location>
        <position position="155"/>
    </location>
</feature>
<dbReference type="SUPFAM" id="SSF54897">
    <property type="entry name" value="Protease propeptides/inhibitors"/>
    <property type="match status" value="1"/>
</dbReference>
<evidence type="ECO:0000256" key="1">
    <source>
        <dbReference type="ARBA" id="ARBA00011073"/>
    </source>
</evidence>
<reference evidence="11" key="2">
    <citation type="submission" date="2020-08" db="EMBL/GenBank/DDBJ databases">
        <title>Draft Genome Sequence of Cumin Blight Pathogen Alternaria burnsii.</title>
        <authorList>
            <person name="Feng Z."/>
        </authorList>
    </citation>
    <scope>NUCLEOTIDE SEQUENCE</scope>
    <source>
        <strain evidence="11">CBS107.38</strain>
    </source>
</reference>
<dbReference type="InterPro" id="IPR015500">
    <property type="entry name" value="Peptidase_S8_subtilisin-rel"/>
</dbReference>
<dbReference type="InterPro" id="IPR022398">
    <property type="entry name" value="Peptidase_S8_His-AS"/>
</dbReference>
<feature type="domain" description="Inhibitor I9" evidence="10">
    <location>
        <begin position="36"/>
        <end position="111"/>
    </location>
</feature>
<dbReference type="PROSITE" id="PS00136">
    <property type="entry name" value="SUBTILASE_ASP"/>
    <property type="match status" value="1"/>
</dbReference>
<evidence type="ECO:0000259" key="9">
    <source>
        <dbReference type="Pfam" id="PF00082"/>
    </source>
</evidence>
<dbReference type="PANTHER" id="PTHR43806:SF58">
    <property type="entry name" value="ALKALINE PROTEASE 1-RELATED"/>
    <property type="match status" value="1"/>
</dbReference>
<dbReference type="Proteomes" id="UP000596902">
    <property type="component" value="Unassembled WGS sequence"/>
</dbReference>
<evidence type="ECO:0000313" key="12">
    <source>
        <dbReference type="Proteomes" id="UP000596902"/>
    </source>
</evidence>
<comment type="similarity">
    <text evidence="1 6 7">Belongs to the peptidase S8 family.</text>
</comment>
<keyword evidence="12" id="KW-1185">Reference proteome</keyword>
<feature type="signal peptide" evidence="8">
    <location>
        <begin position="1"/>
        <end position="21"/>
    </location>
</feature>
<dbReference type="GeneID" id="62204629"/>
<dbReference type="RefSeq" id="XP_038785948.1">
    <property type="nucleotide sequence ID" value="XM_038931451.1"/>
</dbReference>
<evidence type="ECO:0000256" key="6">
    <source>
        <dbReference type="PROSITE-ProRule" id="PRU01240"/>
    </source>
</evidence>
<dbReference type="InterPro" id="IPR034193">
    <property type="entry name" value="PCSK9_ProteinaseK-like"/>
</dbReference>
<feature type="active site" description="Charge relay system" evidence="6">
    <location>
        <position position="343"/>
    </location>
</feature>
<reference evidence="11" key="1">
    <citation type="submission" date="2020-01" db="EMBL/GenBank/DDBJ databases">
        <authorList>
            <person name="Feng Z.H.Z."/>
        </authorList>
    </citation>
    <scope>NUCLEOTIDE SEQUENCE</scope>
    <source>
        <strain evidence="11">CBS107.38</strain>
    </source>
</reference>
<evidence type="ECO:0000256" key="4">
    <source>
        <dbReference type="ARBA" id="ARBA00022801"/>
    </source>
</evidence>
<dbReference type="EMBL" id="JAAABM010000008">
    <property type="protein sequence ID" value="KAF7675685.1"/>
    <property type="molecule type" value="Genomic_DNA"/>
</dbReference>
<evidence type="ECO:0000256" key="7">
    <source>
        <dbReference type="RuleBase" id="RU003355"/>
    </source>
</evidence>
<dbReference type="AlphaFoldDB" id="A0A8H7B6X0"/>
<feature type="domain" description="Peptidase S8/S53" evidence="9">
    <location>
        <begin position="153"/>
        <end position="357"/>
    </location>
</feature>
<gene>
    <name evidence="11" type="ORF">GT037_006404</name>
</gene>
<feature type="chain" id="PRO_5034047531" evidence="8">
    <location>
        <begin position="22"/>
        <end position="411"/>
    </location>
</feature>
<dbReference type="PANTHER" id="PTHR43806">
    <property type="entry name" value="PEPTIDASE S8"/>
    <property type="match status" value="1"/>
</dbReference>
<dbReference type="InterPro" id="IPR023828">
    <property type="entry name" value="Peptidase_S8_Ser-AS"/>
</dbReference>
<feature type="active site" description="Charge relay system" evidence="6">
    <location>
        <position position="186"/>
    </location>
</feature>
<sequence>MQLLTRVFVLAAAVVPFVAQAAPLAASSPEDVTAERYIVQLIPGVDIESVAAHHEKVRSIRRRDDVNLTASIDQEYDFGDFKGYTGSFDPAVIAELEALPEVLIVERDSMMFSSALVTQNSASWGLGRISSRSKGATSYIYDSTAGAGTYSYVVDSGIRTTHAEFEGRASWGYNAIDTVNADAFGHGTFVAGVIGAKTYGVAKKTNLIAVKVFSGDGGAPTSTVLSGLNWAMNDIITKGRQTSAVINMSIGGGADSIFDNVATSLANQGILLVVSAGNENQLAENFSPCRSSGALCVGSIESNDSRSSWSNYGSAIDIWAPGGDILSTWYTSDTATSTQSGTSASAPFVAGLASYIRGLEGLSIGPAARARILALATYIPPLCKFDPASGQYICPDTTKEPNLVAYNGNGR</sequence>
<dbReference type="PROSITE" id="PS51892">
    <property type="entry name" value="SUBTILASE"/>
    <property type="match status" value="1"/>
</dbReference>
<protein>
    <submittedName>
        <fullName evidence="11">Subtilisin-like protease-like protein</fullName>
    </submittedName>
</protein>
<keyword evidence="2 6" id="KW-0645">Protease</keyword>
<dbReference type="CDD" id="cd04077">
    <property type="entry name" value="Peptidases_S8_PCSK9_ProteinaseK_like"/>
    <property type="match status" value="1"/>
</dbReference>
<accession>A0A8H7B6X0</accession>
<evidence type="ECO:0000256" key="8">
    <source>
        <dbReference type="SAM" id="SignalP"/>
    </source>
</evidence>
<keyword evidence="5 6" id="KW-0720">Serine protease</keyword>
<dbReference type="InterPro" id="IPR050131">
    <property type="entry name" value="Peptidase_S8_subtilisin-like"/>
</dbReference>
<comment type="caution">
    <text evidence="11">The sequence shown here is derived from an EMBL/GenBank/DDBJ whole genome shotgun (WGS) entry which is preliminary data.</text>
</comment>
<dbReference type="Pfam" id="PF00082">
    <property type="entry name" value="Peptidase_S8"/>
    <property type="match status" value="1"/>
</dbReference>
<dbReference type="Pfam" id="PF05922">
    <property type="entry name" value="Inhibitor_I9"/>
    <property type="match status" value="1"/>
</dbReference>
<dbReference type="PROSITE" id="PS00138">
    <property type="entry name" value="SUBTILASE_SER"/>
    <property type="match status" value="1"/>
</dbReference>
<keyword evidence="4 6" id="KW-0378">Hydrolase</keyword>
<dbReference type="InterPro" id="IPR010259">
    <property type="entry name" value="S8pro/Inhibitor_I9"/>
</dbReference>
<organism evidence="11 12">
    <name type="scientific">Alternaria burnsii</name>
    <dbReference type="NCBI Taxonomy" id="1187904"/>
    <lineage>
        <taxon>Eukaryota</taxon>
        <taxon>Fungi</taxon>
        <taxon>Dikarya</taxon>
        <taxon>Ascomycota</taxon>
        <taxon>Pezizomycotina</taxon>
        <taxon>Dothideomycetes</taxon>
        <taxon>Pleosporomycetidae</taxon>
        <taxon>Pleosporales</taxon>
        <taxon>Pleosporineae</taxon>
        <taxon>Pleosporaceae</taxon>
        <taxon>Alternaria</taxon>
        <taxon>Alternaria sect. Alternaria</taxon>
    </lineage>
</organism>
<name>A0A8H7B6X0_9PLEO</name>
<evidence type="ECO:0000259" key="10">
    <source>
        <dbReference type="Pfam" id="PF05922"/>
    </source>
</evidence>
<evidence type="ECO:0000313" key="11">
    <source>
        <dbReference type="EMBL" id="KAF7675685.1"/>
    </source>
</evidence>
<keyword evidence="3 8" id="KW-0732">Signal</keyword>
<dbReference type="GO" id="GO:0005576">
    <property type="term" value="C:extracellular region"/>
    <property type="evidence" value="ECO:0007669"/>
    <property type="project" value="UniProtKB-ARBA"/>
</dbReference>